<organism evidence="3 4">
    <name type="scientific">Massilia pinisoli</name>
    <dbReference type="NCBI Taxonomy" id="1772194"/>
    <lineage>
        <taxon>Bacteria</taxon>
        <taxon>Pseudomonadati</taxon>
        <taxon>Pseudomonadota</taxon>
        <taxon>Betaproteobacteria</taxon>
        <taxon>Burkholderiales</taxon>
        <taxon>Oxalobacteraceae</taxon>
        <taxon>Telluria group</taxon>
        <taxon>Massilia</taxon>
    </lineage>
</organism>
<feature type="chain" id="PRO_5046310542" evidence="2">
    <location>
        <begin position="31"/>
        <end position="158"/>
    </location>
</feature>
<gene>
    <name evidence="3" type="ORF">NX784_02925</name>
</gene>
<name>A0ABT1ZLB5_9BURK</name>
<evidence type="ECO:0000313" key="4">
    <source>
        <dbReference type="Proteomes" id="UP001204151"/>
    </source>
</evidence>
<sequence>MNATNDERSKVARVALAVLTLACAAATAHAALPAPTPAQQQAAAAKKAAADAQAAKDKQELGASMDAIVARWRARAGAQGWKTHAPVAIAAASSPTHAAAPAGQPDGKLTAAGAAAPIKSEKLGTAPPSTDVKAGPTKAEPAGTPPTVQKGTPKVHNQ</sequence>
<feature type="signal peptide" evidence="2">
    <location>
        <begin position="1"/>
        <end position="30"/>
    </location>
</feature>
<feature type="region of interest" description="Disordered" evidence="1">
    <location>
        <begin position="92"/>
        <end position="158"/>
    </location>
</feature>
<evidence type="ECO:0000256" key="2">
    <source>
        <dbReference type="SAM" id="SignalP"/>
    </source>
</evidence>
<evidence type="ECO:0000313" key="3">
    <source>
        <dbReference type="EMBL" id="MCS0580534.1"/>
    </source>
</evidence>
<comment type="caution">
    <text evidence="3">The sequence shown here is derived from an EMBL/GenBank/DDBJ whole genome shotgun (WGS) entry which is preliminary data.</text>
</comment>
<dbReference type="Proteomes" id="UP001204151">
    <property type="component" value="Unassembled WGS sequence"/>
</dbReference>
<proteinExistence type="predicted"/>
<accession>A0ABT1ZLB5</accession>
<feature type="compositionally biased region" description="Low complexity" evidence="1">
    <location>
        <begin position="92"/>
        <end position="102"/>
    </location>
</feature>
<protein>
    <submittedName>
        <fullName evidence="3">Uncharacterized protein</fullName>
    </submittedName>
</protein>
<dbReference type="RefSeq" id="WP_258815202.1">
    <property type="nucleotide sequence ID" value="NZ_JANUGW010000002.1"/>
</dbReference>
<reference evidence="3 4" key="1">
    <citation type="submission" date="2022-08" db="EMBL/GenBank/DDBJ databases">
        <title>Reclassification of Massilia species as members of the genera Telluria, Duganella, Pseudoduganella, Mokoshia gen. nov. and Zemynaea gen. nov. using orthogonal and non-orthogonal genome-based approaches.</title>
        <authorList>
            <person name="Bowman J.P."/>
        </authorList>
    </citation>
    <scope>NUCLEOTIDE SEQUENCE [LARGE SCALE GENOMIC DNA]</scope>
    <source>
        <strain evidence="3 4">JCM 31316</strain>
    </source>
</reference>
<evidence type="ECO:0000256" key="1">
    <source>
        <dbReference type="SAM" id="MobiDB-lite"/>
    </source>
</evidence>
<feature type="compositionally biased region" description="Polar residues" evidence="1">
    <location>
        <begin position="146"/>
        <end position="158"/>
    </location>
</feature>
<dbReference type="EMBL" id="JANUGW010000002">
    <property type="protein sequence ID" value="MCS0580534.1"/>
    <property type="molecule type" value="Genomic_DNA"/>
</dbReference>
<keyword evidence="4" id="KW-1185">Reference proteome</keyword>
<keyword evidence="2" id="KW-0732">Signal</keyword>